<dbReference type="OrthoDB" id="5244605at2"/>
<keyword evidence="1" id="KW-0472">Membrane</keyword>
<proteinExistence type="predicted"/>
<reference evidence="2 3" key="1">
    <citation type="submission" date="2009-01" db="EMBL/GenBank/DDBJ databases">
        <authorList>
            <person name="Qin X."/>
            <person name="Bachman B."/>
            <person name="Battles P."/>
            <person name="Bell A."/>
            <person name="Bess C."/>
            <person name="Bickham C."/>
            <person name="Chaboub L."/>
            <person name="Chen D."/>
            <person name="Coyle M."/>
            <person name="Deiros D.R."/>
            <person name="Dinh H."/>
            <person name="Forbes L."/>
            <person name="Fowler G."/>
            <person name="Francisco L."/>
            <person name="Fu Q."/>
            <person name="Gubbala S."/>
            <person name="Hale W."/>
            <person name="Han Y."/>
            <person name="Hemphill L."/>
            <person name="Highlander S.K."/>
            <person name="Hirani K."/>
            <person name="Hogues M."/>
            <person name="Jackson L."/>
            <person name="Jakkamsetti A."/>
            <person name="Javaid M."/>
            <person name="Jiang H."/>
            <person name="Korchina V."/>
            <person name="Kovar C."/>
            <person name="Lara F."/>
            <person name="Lee S."/>
            <person name="Mata R."/>
            <person name="Mathew T."/>
            <person name="Moen C."/>
            <person name="Morales K."/>
            <person name="Munidasa M."/>
            <person name="Nazareth L."/>
            <person name="Ngo R."/>
            <person name="Nguyen L."/>
            <person name="Okwuonu G."/>
            <person name="Ongeri F."/>
            <person name="Patil S."/>
            <person name="Petrosino J."/>
            <person name="Pham C."/>
            <person name="Pham P."/>
            <person name="Pu L.-L."/>
            <person name="Puazo M."/>
            <person name="Raj R."/>
            <person name="Reid J."/>
            <person name="Rouhana J."/>
            <person name="Saada N."/>
            <person name="Shang Y."/>
            <person name="Simmons D."/>
            <person name="Thornton R."/>
            <person name="Warren J."/>
            <person name="Weissenberger G."/>
            <person name="Zhang J."/>
            <person name="Zhang L."/>
            <person name="Zhou C."/>
            <person name="Zhu D."/>
            <person name="Muzny D."/>
            <person name="Worley K."/>
            <person name="Gibbs R."/>
        </authorList>
    </citation>
    <scope>NUCLEOTIDE SEQUENCE [LARGE SCALE GENOMIC DNA]</scope>
    <source>
        <strain evidence="2 3">DSM 15436</strain>
    </source>
</reference>
<gene>
    <name evidence="2" type="ORF">HMPREF0044_0459</name>
</gene>
<accession>C0VZ69</accession>
<dbReference type="EMBL" id="ACFG01000004">
    <property type="protein sequence ID" value="EEH64722.1"/>
    <property type="molecule type" value="Genomic_DNA"/>
</dbReference>
<comment type="caution">
    <text evidence="2">The sequence shown here is derived from an EMBL/GenBank/DDBJ whole genome shotgun (WGS) entry which is preliminary data.</text>
</comment>
<dbReference type="eggNOG" id="COG1540">
    <property type="taxonomic scope" value="Bacteria"/>
</dbReference>
<keyword evidence="1" id="KW-0812">Transmembrane</keyword>
<dbReference type="Proteomes" id="UP000010301">
    <property type="component" value="Unassembled WGS sequence"/>
</dbReference>
<feature type="transmembrane region" description="Helical" evidence="1">
    <location>
        <begin position="109"/>
        <end position="129"/>
    </location>
</feature>
<organism evidence="2 3">
    <name type="scientific">Gleimia coleocanis DSM 15436</name>
    <dbReference type="NCBI Taxonomy" id="525245"/>
    <lineage>
        <taxon>Bacteria</taxon>
        <taxon>Bacillati</taxon>
        <taxon>Actinomycetota</taxon>
        <taxon>Actinomycetes</taxon>
        <taxon>Actinomycetales</taxon>
        <taxon>Actinomycetaceae</taxon>
        <taxon>Gleimia</taxon>
    </lineage>
</organism>
<dbReference type="AlphaFoldDB" id="C0VZ69"/>
<keyword evidence="3" id="KW-1185">Reference proteome</keyword>
<evidence type="ECO:0000313" key="3">
    <source>
        <dbReference type="Proteomes" id="UP000010301"/>
    </source>
</evidence>
<evidence type="ECO:0000313" key="2">
    <source>
        <dbReference type="EMBL" id="EEH64722.1"/>
    </source>
</evidence>
<evidence type="ECO:0000256" key="1">
    <source>
        <dbReference type="SAM" id="Phobius"/>
    </source>
</evidence>
<dbReference type="RefSeq" id="WP_006547456.1">
    <property type="nucleotide sequence ID" value="NZ_DS999545.1"/>
</dbReference>
<protein>
    <recommendedName>
        <fullName evidence="4">EcsC family protein</fullName>
    </recommendedName>
</protein>
<sequence>MSVTAVIKSVPQKIASGASTVASAVGELRNVTDFASAIDVMVEAPQGYIERSVNQLRIENPTASPAEIIGILSRRFHKTASLSSSATGVAASVPGLGTVASLGVSSVQFATFLAQAGIYVLSVAHVYGIPTEDREMRRMLVMSSILGEDATDLVTAKLGFSSINMMRASFAQLGSNATAKVNGFLAKRLKKMVVRKGTTSILGKAMPFGIGAGIGYYVGHTMAHQVIKGTSQFLGPIPTQFAFPVTLEAKVTPVSAEEK</sequence>
<keyword evidence="1" id="KW-1133">Transmembrane helix</keyword>
<evidence type="ECO:0008006" key="4">
    <source>
        <dbReference type="Google" id="ProtNLM"/>
    </source>
</evidence>
<feature type="transmembrane region" description="Helical" evidence="1">
    <location>
        <begin position="82"/>
        <end position="103"/>
    </location>
</feature>
<name>C0VZ69_9ACTO</name>
<dbReference type="STRING" id="525245.HMPREF0044_0459"/>
<dbReference type="HOGENOM" id="CLU_058821_2_1_11"/>